<dbReference type="Pfam" id="PF06299">
    <property type="entry name" value="DUF1045"/>
    <property type="match status" value="1"/>
</dbReference>
<evidence type="ECO:0000313" key="2">
    <source>
        <dbReference type="EMBL" id="EAL71021.1"/>
    </source>
</evidence>
<dbReference type="PANTHER" id="PTHR38081">
    <property type="entry name" value="WAP DOMAIN-CONTAINING PROTEIN"/>
    <property type="match status" value="1"/>
</dbReference>
<dbReference type="SUPFAM" id="SSF55144">
    <property type="entry name" value="LigT-like"/>
    <property type="match status" value="1"/>
</dbReference>
<reference evidence="2 3" key="1">
    <citation type="journal article" date="2005" name="Nature">
        <title>The genome of the social amoeba Dictyostelium discoideum.</title>
        <authorList>
            <consortium name="The Dictyostelium discoideum Sequencing Consortium"/>
            <person name="Eichinger L."/>
            <person name="Pachebat J.A."/>
            <person name="Glockner G."/>
            <person name="Rajandream M.A."/>
            <person name="Sucgang R."/>
            <person name="Berriman M."/>
            <person name="Song J."/>
            <person name="Olsen R."/>
            <person name="Szafranski K."/>
            <person name="Xu Q."/>
            <person name="Tunggal B."/>
            <person name="Kummerfeld S."/>
            <person name="Madera M."/>
            <person name="Konfortov B.A."/>
            <person name="Rivero F."/>
            <person name="Bankier A.T."/>
            <person name="Lehmann R."/>
            <person name="Hamlin N."/>
            <person name="Davies R."/>
            <person name="Gaudet P."/>
            <person name="Fey P."/>
            <person name="Pilcher K."/>
            <person name="Chen G."/>
            <person name="Saunders D."/>
            <person name="Sodergren E."/>
            <person name="Davis P."/>
            <person name="Kerhornou A."/>
            <person name="Nie X."/>
            <person name="Hall N."/>
            <person name="Anjard C."/>
            <person name="Hemphill L."/>
            <person name="Bason N."/>
            <person name="Farbrother P."/>
            <person name="Desany B."/>
            <person name="Just E."/>
            <person name="Morio T."/>
            <person name="Rost R."/>
            <person name="Churcher C."/>
            <person name="Cooper J."/>
            <person name="Haydock S."/>
            <person name="van Driessche N."/>
            <person name="Cronin A."/>
            <person name="Goodhead I."/>
            <person name="Muzny D."/>
            <person name="Mourier T."/>
            <person name="Pain A."/>
            <person name="Lu M."/>
            <person name="Harper D."/>
            <person name="Lindsay R."/>
            <person name="Hauser H."/>
            <person name="James K."/>
            <person name="Quiles M."/>
            <person name="Madan Babu M."/>
            <person name="Saito T."/>
            <person name="Buchrieser C."/>
            <person name="Wardroper A."/>
            <person name="Felder M."/>
            <person name="Thangavelu M."/>
            <person name="Johnson D."/>
            <person name="Knights A."/>
            <person name="Loulseged H."/>
            <person name="Mungall K."/>
            <person name="Oliver K."/>
            <person name="Price C."/>
            <person name="Quail M.A."/>
            <person name="Urushihara H."/>
            <person name="Hernandez J."/>
            <person name="Rabbinowitsch E."/>
            <person name="Steffen D."/>
            <person name="Sanders M."/>
            <person name="Ma J."/>
            <person name="Kohara Y."/>
            <person name="Sharp S."/>
            <person name="Simmonds M."/>
            <person name="Spiegler S."/>
            <person name="Tivey A."/>
            <person name="Sugano S."/>
            <person name="White B."/>
            <person name="Walker D."/>
            <person name="Woodward J."/>
            <person name="Winckler T."/>
            <person name="Tanaka Y."/>
            <person name="Shaulsky G."/>
            <person name="Schleicher M."/>
            <person name="Weinstock G."/>
            <person name="Rosenthal A."/>
            <person name="Cox E.C."/>
            <person name="Chisholm R.L."/>
            <person name="Gibbs R."/>
            <person name="Loomis W.F."/>
            <person name="Platzer M."/>
            <person name="Kay R.R."/>
            <person name="Williams J."/>
            <person name="Dear P.H."/>
            <person name="Noegel A.A."/>
            <person name="Barrell B."/>
            <person name="Kuspa A."/>
        </authorList>
    </citation>
    <scope>NUCLEOTIDE SEQUENCE [LARGE SCALE GENOMIC DNA]</scope>
    <source>
        <strain evidence="2 3">AX4</strain>
    </source>
</reference>
<feature type="signal peptide" evidence="1">
    <location>
        <begin position="1"/>
        <end position="19"/>
    </location>
</feature>
<dbReference type="dictyBase" id="DDB_G0272767"/>
<organism evidence="2 3">
    <name type="scientific">Dictyostelium discoideum</name>
    <name type="common">Social amoeba</name>
    <dbReference type="NCBI Taxonomy" id="44689"/>
    <lineage>
        <taxon>Eukaryota</taxon>
        <taxon>Amoebozoa</taxon>
        <taxon>Evosea</taxon>
        <taxon>Eumycetozoa</taxon>
        <taxon>Dictyostelia</taxon>
        <taxon>Dictyosteliales</taxon>
        <taxon>Dictyosteliaceae</taxon>
        <taxon>Dictyostelium</taxon>
    </lineage>
</organism>
<sequence>MSHKLIAFFVICLVAIVSSVELDIHINLDPTTNEVAIDYNNLLHKYAPNDQVFLGSKSIPHITLYLTDFVQEQIPLVQNGISQIFPLLNQAGKNCLVQMTTIDISAQYGMWLVQNNQCLQYLSDLVVNNTFQYITPNQTIPDWVYSLPEPLRDEKIAMIKKYGSPNVFDQFQPHVTLAWDEIDNLTIAFNQVDVQPTSFYSPSIGIGNTGPYGTVLDNYYGTFNFSNNNKNNNNKRRIK</sequence>
<dbReference type="Proteomes" id="UP000002195">
    <property type="component" value="Unassembled WGS sequence"/>
</dbReference>
<proteinExistence type="predicted"/>
<dbReference type="PANTHER" id="PTHR38081:SF1">
    <property type="entry name" value="WAP DOMAIN-CONTAINING PROTEIN"/>
    <property type="match status" value="1"/>
</dbReference>
<dbReference type="VEuPathDB" id="AmoebaDB:DDB_G0272767"/>
<dbReference type="eggNOG" id="ENOG502S6MN">
    <property type="taxonomic scope" value="Eukaryota"/>
</dbReference>
<dbReference type="AlphaFoldDB" id="Q86L42"/>
<dbReference type="HOGENOM" id="CLU_077027_0_0_1"/>
<dbReference type="EMBL" id="AAFI02000008">
    <property type="protein sequence ID" value="EAL71021.1"/>
    <property type="molecule type" value="Genomic_DNA"/>
</dbReference>
<dbReference type="PaxDb" id="44689-DDB0168966"/>
<dbReference type="KEGG" id="ddi:DDB_G0272767"/>
<accession>Q558W2</accession>
<name>Q86L42_DICDI</name>
<dbReference type="OMA" id="QTIPDWV"/>
<protein>
    <submittedName>
        <fullName evidence="2">Uncharacterized protein</fullName>
    </submittedName>
</protein>
<keyword evidence="1" id="KW-0732">Signal</keyword>
<dbReference type="InterPro" id="IPR009097">
    <property type="entry name" value="Cyclic_Pdiesterase"/>
</dbReference>
<comment type="caution">
    <text evidence="2">The sequence shown here is derived from an EMBL/GenBank/DDBJ whole genome shotgun (WGS) entry which is preliminary data.</text>
</comment>
<evidence type="ECO:0000256" key="1">
    <source>
        <dbReference type="SAM" id="SignalP"/>
    </source>
</evidence>
<accession>Q86L42</accession>
<evidence type="ECO:0000313" key="3">
    <source>
        <dbReference type="Proteomes" id="UP000002195"/>
    </source>
</evidence>
<dbReference type="RefSeq" id="XP_644954.1">
    <property type="nucleotide sequence ID" value="XM_639862.1"/>
</dbReference>
<keyword evidence="3" id="KW-1185">Reference proteome</keyword>
<dbReference type="GeneID" id="8618632"/>
<gene>
    <name evidence="2" type="ORF">DDB_G0272767</name>
</gene>
<feature type="chain" id="PRO_5004302469" evidence="1">
    <location>
        <begin position="20"/>
        <end position="239"/>
    </location>
</feature>
<dbReference type="InterPro" id="IPR009389">
    <property type="entry name" value="DUF1045"/>
</dbReference>
<dbReference type="InParanoid" id="Q86L42"/>